<evidence type="ECO:0000259" key="13">
    <source>
        <dbReference type="Pfam" id="PF00291"/>
    </source>
</evidence>
<comment type="similarity">
    <text evidence="4 12">Belongs to the TrpB family.</text>
</comment>
<comment type="cofactor">
    <cofactor evidence="1 12">
        <name>pyridoxal 5'-phosphate</name>
        <dbReference type="ChEBI" id="CHEBI:597326"/>
    </cofactor>
</comment>
<evidence type="ECO:0000256" key="10">
    <source>
        <dbReference type="ARBA" id="ARBA00023239"/>
    </source>
</evidence>
<dbReference type="CDD" id="cd06446">
    <property type="entry name" value="Trp-synth_B"/>
    <property type="match status" value="1"/>
</dbReference>
<evidence type="ECO:0000256" key="11">
    <source>
        <dbReference type="ARBA" id="ARBA00049047"/>
    </source>
</evidence>
<organism evidence="14 15">
    <name type="scientific">Frateuria flava</name>
    <dbReference type="NCBI Taxonomy" id="2821489"/>
    <lineage>
        <taxon>Bacteria</taxon>
        <taxon>Pseudomonadati</taxon>
        <taxon>Pseudomonadota</taxon>
        <taxon>Gammaproteobacteria</taxon>
        <taxon>Lysobacterales</taxon>
        <taxon>Rhodanobacteraceae</taxon>
        <taxon>Frateuria</taxon>
    </lineage>
</organism>
<dbReference type="InterPro" id="IPR001926">
    <property type="entry name" value="TrpB-like_PALP"/>
</dbReference>
<dbReference type="InterPro" id="IPR006654">
    <property type="entry name" value="Trp_synth_beta"/>
</dbReference>
<evidence type="ECO:0000256" key="8">
    <source>
        <dbReference type="ARBA" id="ARBA00022898"/>
    </source>
</evidence>
<comment type="subunit">
    <text evidence="5 12">Tetramer of two alpha and two beta chains.</text>
</comment>
<name>A0ABS4DRE9_9GAMM</name>
<dbReference type="PROSITE" id="PS00168">
    <property type="entry name" value="TRP_SYNTHASE_BETA"/>
    <property type="match status" value="1"/>
</dbReference>
<dbReference type="InterPro" id="IPR023026">
    <property type="entry name" value="Trp_synth_beta/beta-like"/>
</dbReference>
<evidence type="ECO:0000256" key="9">
    <source>
        <dbReference type="ARBA" id="ARBA00023141"/>
    </source>
</evidence>
<dbReference type="GO" id="GO:0004834">
    <property type="term" value="F:tryptophan synthase activity"/>
    <property type="evidence" value="ECO:0007669"/>
    <property type="project" value="UniProtKB-EC"/>
</dbReference>
<gene>
    <name evidence="12 14" type="primary">trpB</name>
    <name evidence="14" type="ORF">J7I44_15105</name>
</gene>
<evidence type="ECO:0000256" key="2">
    <source>
        <dbReference type="ARBA" id="ARBA00002786"/>
    </source>
</evidence>
<comment type="pathway">
    <text evidence="3 12">Amino-acid biosynthesis; L-tryptophan biosynthesis; L-tryptophan from chorismate: step 5/5.</text>
</comment>
<feature type="modified residue" description="N6-(pyridoxal phosphate)lysine" evidence="12">
    <location>
        <position position="96"/>
    </location>
</feature>
<evidence type="ECO:0000256" key="5">
    <source>
        <dbReference type="ARBA" id="ARBA00011270"/>
    </source>
</evidence>
<dbReference type="EMBL" id="JAGJRS010000034">
    <property type="protein sequence ID" value="MBP1475637.1"/>
    <property type="molecule type" value="Genomic_DNA"/>
</dbReference>
<dbReference type="Proteomes" id="UP000823790">
    <property type="component" value="Unassembled WGS sequence"/>
</dbReference>
<evidence type="ECO:0000256" key="6">
    <source>
        <dbReference type="ARBA" id="ARBA00022605"/>
    </source>
</evidence>
<evidence type="ECO:0000313" key="14">
    <source>
        <dbReference type="EMBL" id="MBP1475637.1"/>
    </source>
</evidence>
<keyword evidence="15" id="KW-1185">Reference proteome</keyword>
<evidence type="ECO:0000256" key="3">
    <source>
        <dbReference type="ARBA" id="ARBA00004733"/>
    </source>
</evidence>
<keyword evidence="8 12" id="KW-0663">Pyridoxal phosphate</keyword>
<evidence type="ECO:0000256" key="1">
    <source>
        <dbReference type="ARBA" id="ARBA00001933"/>
    </source>
</evidence>
<keyword evidence="6 12" id="KW-0028">Amino-acid biosynthesis</keyword>
<sequence>MPATQDFHRWPDAHGRFGAYGGSYVAETLMAPLAELTEAYQRLRQDPDFLAELDRDLKYYVGRPSPIYHAERLSQHVGGAQILLKREDLNHTGAHKINNTIGQALVARRMGKRRVIAETGAGQHGVASATVAARFGMKCVVYMGAVDIERQKINVYRMKLLGAEVVPVTSGSKTLKDALNEAMRDWVTNVADTFYIIGTVAGPHPYPQMVRDFNAIVGREAREQMLEGYGRLPDAITACVGGGSNAIGLFHAFLNDAGVRIVGAEAAGEGIATGRHAASLAAGRPGVLHGNRTYVLCDDKGQVTETHSVSAGLDYPGVGPEHAFLKDAGRAEYVGVTDDEALEAFHLLARTEGILAALESSHAVAQAMKLAREYPKDALVLCNLSGRGDKDVHTIAAREGITL</sequence>
<dbReference type="NCBIfam" id="TIGR00263">
    <property type="entry name" value="trpB"/>
    <property type="match status" value="1"/>
</dbReference>
<protein>
    <recommendedName>
        <fullName evidence="12">Tryptophan synthase beta chain</fullName>
        <ecNumber evidence="12">4.2.1.20</ecNumber>
    </recommendedName>
</protein>
<comment type="function">
    <text evidence="2 12">The beta subunit is responsible for the synthesis of L-tryptophan from indole and L-serine.</text>
</comment>
<evidence type="ECO:0000256" key="4">
    <source>
        <dbReference type="ARBA" id="ARBA00009982"/>
    </source>
</evidence>
<keyword evidence="7 12" id="KW-0822">Tryptophan biosynthesis</keyword>
<dbReference type="EC" id="4.2.1.20" evidence="12"/>
<dbReference type="PIRSF" id="PIRSF001413">
    <property type="entry name" value="Trp_syn_beta"/>
    <property type="match status" value="1"/>
</dbReference>
<feature type="domain" description="Tryptophan synthase beta chain-like PALP" evidence="13">
    <location>
        <begin position="62"/>
        <end position="386"/>
    </location>
</feature>
<dbReference type="SUPFAM" id="SSF53686">
    <property type="entry name" value="Tryptophan synthase beta subunit-like PLP-dependent enzymes"/>
    <property type="match status" value="1"/>
</dbReference>
<dbReference type="HAMAP" id="MF_00133">
    <property type="entry name" value="Trp_synth_beta"/>
    <property type="match status" value="1"/>
</dbReference>
<comment type="catalytic activity">
    <reaction evidence="11 12">
        <text>(1S,2R)-1-C-(indol-3-yl)glycerol 3-phosphate + L-serine = D-glyceraldehyde 3-phosphate + L-tryptophan + H2O</text>
        <dbReference type="Rhea" id="RHEA:10532"/>
        <dbReference type="ChEBI" id="CHEBI:15377"/>
        <dbReference type="ChEBI" id="CHEBI:33384"/>
        <dbReference type="ChEBI" id="CHEBI:57912"/>
        <dbReference type="ChEBI" id="CHEBI:58866"/>
        <dbReference type="ChEBI" id="CHEBI:59776"/>
        <dbReference type="EC" id="4.2.1.20"/>
    </reaction>
</comment>
<dbReference type="PANTHER" id="PTHR48077:SF3">
    <property type="entry name" value="TRYPTOPHAN SYNTHASE"/>
    <property type="match status" value="1"/>
</dbReference>
<comment type="caution">
    <text evidence="14">The sequence shown here is derived from an EMBL/GenBank/DDBJ whole genome shotgun (WGS) entry which is preliminary data.</text>
</comment>
<dbReference type="Gene3D" id="3.40.50.1100">
    <property type="match status" value="2"/>
</dbReference>
<dbReference type="PANTHER" id="PTHR48077">
    <property type="entry name" value="TRYPTOPHAN SYNTHASE-RELATED"/>
    <property type="match status" value="1"/>
</dbReference>
<dbReference type="InterPro" id="IPR036052">
    <property type="entry name" value="TrpB-like_PALP_sf"/>
</dbReference>
<accession>A0ABS4DRE9</accession>
<dbReference type="Pfam" id="PF00291">
    <property type="entry name" value="PALP"/>
    <property type="match status" value="1"/>
</dbReference>
<evidence type="ECO:0000313" key="15">
    <source>
        <dbReference type="Proteomes" id="UP000823790"/>
    </source>
</evidence>
<dbReference type="InterPro" id="IPR006653">
    <property type="entry name" value="Trp_synth_b_CS"/>
</dbReference>
<dbReference type="RefSeq" id="WP_209622715.1">
    <property type="nucleotide sequence ID" value="NZ_JAGJRS010000034.1"/>
</dbReference>
<reference evidence="14 15" key="1">
    <citation type="submission" date="2021-04" db="EMBL/GenBank/DDBJ databases">
        <authorList>
            <person name="Huq M.A."/>
        </authorList>
    </citation>
    <scope>NUCLEOTIDE SEQUENCE [LARGE SCALE GENOMIC DNA]</scope>
    <source>
        <strain evidence="14 15">MAH-13</strain>
    </source>
</reference>
<proteinExistence type="inferred from homology"/>
<keyword evidence="9 12" id="KW-0057">Aromatic amino acid biosynthesis</keyword>
<evidence type="ECO:0000256" key="12">
    <source>
        <dbReference type="HAMAP-Rule" id="MF_00133"/>
    </source>
</evidence>
<evidence type="ECO:0000256" key="7">
    <source>
        <dbReference type="ARBA" id="ARBA00022822"/>
    </source>
</evidence>
<keyword evidence="10 12" id="KW-0456">Lyase</keyword>